<evidence type="ECO:0000256" key="1">
    <source>
        <dbReference type="SAM" id="Phobius"/>
    </source>
</evidence>
<gene>
    <name evidence="2" type="ORF">DEO72_LG10g505</name>
</gene>
<keyword evidence="3" id="KW-1185">Reference proteome</keyword>
<protein>
    <submittedName>
        <fullName evidence="2">Uncharacterized protein</fullName>
    </submittedName>
</protein>
<keyword evidence="1" id="KW-0472">Membrane</keyword>
<keyword evidence="1" id="KW-1133">Transmembrane helix</keyword>
<organism evidence="2 3">
    <name type="scientific">Vigna unguiculata</name>
    <name type="common">Cowpea</name>
    <dbReference type="NCBI Taxonomy" id="3917"/>
    <lineage>
        <taxon>Eukaryota</taxon>
        <taxon>Viridiplantae</taxon>
        <taxon>Streptophyta</taxon>
        <taxon>Embryophyta</taxon>
        <taxon>Tracheophyta</taxon>
        <taxon>Spermatophyta</taxon>
        <taxon>Magnoliopsida</taxon>
        <taxon>eudicotyledons</taxon>
        <taxon>Gunneridae</taxon>
        <taxon>Pentapetalae</taxon>
        <taxon>rosids</taxon>
        <taxon>fabids</taxon>
        <taxon>Fabales</taxon>
        <taxon>Fabaceae</taxon>
        <taxon>Papilionoideae</taxon>
        <taxon>50 kb inversion clade</taxon>
        <taxon>NPAAA clade</taxon>
        <taxon>indigoferoid/millettioid clade</taxon>
        <taxon>Phaseoleae</taxon>
        <taxon>Vigna</taxon>
    </lineage>
</organism>
<dbReference type="EMBL" id="CP039354">
    <property type="protein sequence ID" value="QCE09286.1"/>
    <property type="molecule type" value="Genomic_DNA"/>
</dbReference>
<keyword evidence="1" id="KW-0812">Transmembrane</keyword>
<evidence type="ECO:0000313" key="2">
    <source>
        <dbReference type="EMBL" id="QCE09286.1"/>
    </source>
</evidence>
<feature type="transmembrane region" description="Helical" evidence="1">
    <location>
        <begin position="151"/>
        <end position="176"/>
    </location>
</feature>
<sequence>MTKNSFPAISLLSSARSLARARSLFVSEQEKPPLFLQFAALALELKYSLILRLFAFWLLNAFGMMNEVFGGMRLVLFASGMFLCVCVPAACVKQWPKTSHSEESNTLPAPSQSHFTLFQKNSFPAISLLSSARSLARARSLFVSEQEKPPLFLQFAALALELKYSLILRLFAFWLASKQGKGS</sequence>
<feature type="transmembrane region" description="Helical" evidence="1">
    <location>
        <begin position="45"/>
        <end position="62"/>
    </location>
</feature>
<feature type="transmembrane region" description="Helical" evidence="1">
    <location>
        <begin position="74"/>
        <end position="95"/>
    </location>
</feature>
<dbReference type="AlphaFoldDB" id="A0A4D6N6C0"/>
<evidence type="ECO:0000313" key="3">
    <source>
        <dbReference type="Proteomes" id="UP000501690"/>
    </source>
</evidence>
<proteinExistence type="predicted"/>
<dbReference type="Proteomes" id="UP000501690">
    <property type="component" value="Linkage Group LG10"/>
</dbReference>
<reference evidence="2 3" key="1">
    <citation type="submission" date="2019-04" db="EMBL/GenBank/DDBJ databases">
        <title>An improved genome assembly and genetic linkage map for asparagus bean, Vigna unguiculata ssp. sesquipedialis.</title>
        <authorList>
            <person name="Xia Q."/>
            <person name="Zhang R."/>
            <person name="Dong Y."/>
        </authorList>
    </citation>
    <scope>NUCLEOTIDE SEQUENCE [LARGE SCALE GENOMIC DNA]</scope>
    <source>
        <tissue evidence="2">Leaf</tissue>
    </source>
</reference>
<accession>A0A4D6N6C0</accession>
<name>A0A4D6N6C0_VIGUN</name>